<feature type="transmembrane region" description="Helical" evidence="1">
    <location>
        <begin position="125"/>
        <end position="145"/>
    </location>
</feature>
<feature type="transmembrane region" description="Helical" evidence="1">
    <location>
        <begin position="273"/>
        <end position="295"/>
    </location>
</feature>
<feature type="transmembrane region" description="Helical" evidence="1">
    <location>
        <begin position="29"/>
        <end position="48"/>
    </location>
</feature>
<dbReference type="OrthoDB" id="188035at2759"/>
<feature type="transmembrane region" description="Helical" evidence="1">
    <location>
        <begin position="240"/>
        <end position="261"/>
    </location>
</feature>
<dbReference type="PANTHER" id="PTHR18640">
    <property type="entry name" value="SOLUTE CARRIER FAMILY 10 MEMBER 7"/>
    <property type="match status" value="1"/>
</dbReference>
<dbReference type="InterPro" id="IPR038770">
    <property type="entry name" value="Na+/solute_symporter_sf"/>
</dbReference>
<keyword evidence="1" id="KW-1133">Transmembrane helix</keyword>
<accession>A0A871RE70</accession>
<evidence type="ECO:0000256" key="1">
    <source>
        <dbReference type="SAM" id="Phobius"/>
    </source>
</evidence>
<protein>
    <submittedName>
        <fullName evidence="2">Solute carrier rch1</fullName>
    </submittedName>
</protein>
<feature type="transmembrane region" description="Helical" evidence="1">
    <location>
        <begin position="92"/>
        <end position="113"/>
    </location>
</feature>
<feature type="transmembrane region" description="Helical" evidence="1">
    <location>
        <begin position="157"/>
        <end position="178"/>
    </location>
</feature>
<proteinExistence type="predicted"/>
<reference evidence="2" key="1">
    <citation type="submission" date="2020-10" db="EMBL/GenBank/DDBJ databases">
        <authorList>
            <person name="Palmer J.M."/>
        </authorList>
    </citation>
    <scope>NUCLEOTIDE SEQUENCE</scope>
    <source>
        <strain evidence="2">UCD 2041</strain>
    </source>
</reference>
<organism evidence="2 3">
    <name type="scientific">Dekkera bruxellensis</name>
    <name type="common">Brettanomyces custersii</name>
    <dbReference type="NCBI Taxonomy" id="5007"/>
    <lineage>
        <taxon>Eukaryota</taxon>
        <taxon>Fungi</taxon>
        <taxon>Dikarya</taxon>
        <taxon>Ascomycota</taxon>
        <taxon>Saccharomycotina</taxon>
        <taxon>Pichiomycetes</taxon>
        <taxon>Pichiales</taxon>
        <taxon>Pichiaceae</taxon>
        <taxon>Brettanomyces</taxon>
    </lineage>
</organism>
<feature type="transmembrane region" description="Helical" evidence="1">
    <location>
        <begin position="63"/>
        <end position="80"/>
    </location>
</feature>
<dbReference type="Pfam" id="PF13593">
    <property type="entry name" value="SBF_like"/>
    <property type="match status" value="1"/>
</dbReference>
<dbReference type="GO" id="GO:0005886">
    <property type="term" value="C:plasma membrane"/>
    <property type="evidence" value="ECO:0007669"/>
    <property type="project" value="TreeGrafter"/>
</dbReference>
<gene>
    <name evidence="2" type="primary">RCH1</name>
    <name evidence="2" type="ORF">BRETT_002223</name>
</gene>
<name>A0A871RE70_DEKBR</name>
<dbReference type="Gene3D" id="1.20.1530.20">
    <property type="match status" value="1"/>
</dbReference>
<dbReference type="AlphaFoldDB" id="A0A871RE70"/>
<dbReference type="KEGG" id="bbrx:BRETT_002223"/>
<dbReference type="RefSeq" id="XP_041138551.1">
    <property type="nucleotide sequence ID" value="XM_041280760.1"/>
</dbReference>
<reference evidence="2" key="2">
    <citation type="journal article" name="BMC Genomics">
        <title>New genome assemblies reveal patterns of domestication and adaptation across Brettanomyces (Dekkera) species.</title>
        <authorList>
            <person name="Roach M.J."/>
            <person name="Borneman A.R."/>
        </authorList>
    </citation>
    <scope>NUCLEOTIDE SEQUENCE</scope>
    <source>
        <strain evidence="2">UCD 2041</strain>
    </source>
</reference>
<evidence type="ECO:0000313" key="2">
    <source>
        <dbReference type="EMBL" id="QOU22058.1"/>
    </source>
</evidence>
<keyword evidence="1" id="KW-0812">Transmembrane</keyword>
<sequence>MGVASYIDSLEPSHHRSYRIYHFLWHKVWLAYWFYFVLAIFIIIARWAPNFARSGGLIRGEYSIGYGAVAVIFLGSGLSMKTKDLLQNVFHWRAHLIVLSLEFLITSSIMYGFACAIKAANNPRISLWMLVGIIVSACCPTTVSSNVVMTRKADGNVYLTLCEVFFGNILGAFITPSMVQLYTRGTWSFANPANGTSFGHVFASVMKQIGCSVFIPLFVGQIAQNFIPKIAQKVSSVLKFCKSGSVMLLLIMFSSFSTAFYQHSFTEVSHASIIMLCFFNFGIYMFFTVICFIMSRPAFLLRIFKREPTESSSCFYKWSYKIFRPFYYNRSDTVSVMLCGGAKTAALGVSLITSQYGSDNPHLGELLVPMVLYQAEQVLAANILTGFMKKWIHAGPEWKKQELEKELKAERVGSDIEDTGNQLPSKSLKKIAYEEGSSELDISLNSPGESKKE</sequence>
<dbReference type="PANTHER" id="PTHR18640:SF5">
    <property type="entry name" value="SODIUM_BILE ACID COTRANSPORTER 7"/>
    <property type="match status" value="1"/>
</dbReference>
<dbReference type="InterPro" id="IPR016833">
    <property type="entry name" value="Put_Na-Bile_cotransptr"/>
</dbReference>
<evidence type="ECO:0000313" key="3">
    <source>
        <dbReference type="Proteomes" id="UP000663131"/>
    </source>
</evidence>
<dbReference type="Proteomes" id="UP000663131">
    <property type="component" value="Chromosome 9"/>
</dbReference>
<dbReference type="GeneID" id="64574147"/>
<feature type="transmembrane region" description="Helical" evidence="1">
    <location>
        <begin position="198"/>
        <end position="219"/>
    </location>
</feature>
<keyword evidence="1" id="KW-0472">Membrane</keyword>
<dbReference type="EMBL" id="CP063137">
    <property type="protein sequence ID" value="QOU22058.1"/>
    <property type="molecule type" value="Genomic_DNA"/>
</dbReference>